<dbReference type="AlphaFoldDB" id="A0ABD2PWX0"/>
<organism evidence="12 13">
    <name type="scientific">Cichlidogyrus casuarinus</name>
    <dbReference type="NCBI Taxonomy" id="1844966"/>
    <lineage>
        <taxon>Eukaryota</taxon>
        <taxon>Metazoa</taxon>
        <taxon>Spiralia</taxon>
        <taxon>Lophotrochozoa</taxon>
        <taxon>Platyhelminthes</taxon>
        <taxon>Monogenea</taxon>
        <taxon>Monopisthocotylea</taxon>
        <taxon>Dactylogyridea</taxon>
        <taxon>Ancyrocephalidae</taxon>
        <taxon>Cichlidogyrus</taxon>
    </lineage>
</organism>
<dbReference type="InterPro" id="IPR036734">
    <property type="entry name" value="Neur_chan_lig-bd_sf"/>
</dbReference>
<comment type="caution">
    <text evidence="12">The sequence shown here is derived from an EMBL/GenBank/DDBJ whole genome shotgun (WGS) entry which is preliminary data.</text>
</comment>
<reference evidence="12 13" key="1">
    <citation type="submission" date="2024-11" db="EMBL/GenBank/DDBJ databases">
        <title>Adaptive evolution of stress response genes in parasites aligns with host niche diversity.</title>
        <authorList>
            <person name="Hahn C."/>
            <person name="Resl P."/>
        </authorList>
    </citation>
    <scope>NUCLEOTIDE SEQUENCE [LARGE SCALE GENOMIC DNA]</scope>
    <source>
        <strain evidence="12">EGGRZ-B1_66</strain>
        <tissue evidence="12">Body</tissue>
    </source>
</reference>
<evidence type="ECO:0000256" key="1">
    <source>
        <dbReference type="ARBA" id="ARBA00022448"/>
    </source>
</evidence>
<sequence>MEKKLVRDLFQDYDKRVRPVDDRVSTNIFYNNEMYYNQHQILCEFGIELNQILDLNEMDQVLTTSIRSRYRWTDHHLKWNPTEYAGLTSVHLPANNIWNPDIYLYN</sequence>
<evidence type="ECO:0000256" key="7">
    <source>
        <dbReference type="ARBA" id="ARBA00023170"/>
    </source>
</evidence>
<dbReference type="PRINTS" id="PR00254">
    <property type="entry name" value="NICOTINICR"/>
</dbReference>
<name>A0ABD2PWX0_9PLAT</name>
<keyword evidence="7" id="KW-0675">Receptor</keyword>
<evidence type="ECO:0000256" key="9">
    <source>
        <dbReference type="ARBA" id="ARBA00023303"/>
    </source>
</evidence>
<evidence type="ECO:0000256" key="5">
    <source>
        <dbReference type="ARBA" id="ARBA00023065"/>
    </source>
</evidence>
<dbReference type="PANTHER" id="PTHR18945">
    <property type="entry name" value="NEUROTRANSMITTER GATED ION CHANNEL"/>
    <property type="match status" value="1"/>
</dbReference>
<keyword evidence="8" id="KW-1071">Ligand-gated ion channel</keyword>
<evidence type="ECO:0000256" key="3">
    <source>
        <dbReference type="ARBA" id="ARBA00022692"/>
    </source>
</evidence>
<proteinExistence type="predicted"/>
<keyword evidence="4" id="KW-0770">Synapse</keyword>
<keyword evidence="5" id="KW-0406">Ion transport</keyword>
<dbReference type="InterPro" id="IPR006201">
    <property type="entry name" value="Neur_channel"/>
</dbReference>
<feature type="non-terminal residue" evidence="12">
    <location>
        <position position="106"/>
    </location>
</feature>
<dbReference type="GO" id="GO:0097060">
    <property type="term" value="C:synaptic membrane"/>
    <property type="evidence" value="ECO:0007669"/>
    <property type="project" value="UniProtKB-SubCell"/>
</dbReference>
<dbReference type="InterPro" id="IPR006202">
    <property type="entry name" value="Neur_chan_lig-bd"/>
</dbReference>
<evidence type="ECO:0000256" key="6">
    <source>
        <dbReference type="ARBA" id="ARBA00023136"/>
    </source>
</evidence>
<evidence type="ECO:0000313" key="13">
    <source>
        <dbReference type="Proteomes" id="UP001626550"/>
    </source>
</evidence>
<keyword evidence="6" id="KW-0472">Membrane</keyword>
<comment type="subcellular location">
    <subcellularLocation>
        <location evidence="10">Synaptic cell membrane</location>
        <topology evidence="10">Multi-pass membrane protein</topology>
    </subcellularLocation>
</comment>
<dbReference type="GO" id="GO:0034220">
    <property type="term" value="P:monoatomic ion transmembrane transport"/>
    <property type="evidence" value="ECO:0007669"/>
    <property type="project" value="UniProtKB-KW"/>
</dbReference>
<dbReference type="Pfam" id="PF02931">
    <property type="entry name" value="Neur_chan_LBD"/>
    <property type="match status" value="1"/>
</dbReference>
<gene>
    <name evidence="12" type="ORF">Ciccas_009840</name>
</gene>
<feature type="domain" description="Neurotransmitter-gated ion-channel ligand-binding" evidence="11">
    <location>
        <begin position="2"/>
        <end position="106"/>
    </location>
</feature>
<dbReference type="EMBL" id="JBJKFK010002133">
    <property type="protein sequence ID" value="KAL3311578.1"/>
    <property type="molecule type" value="Genomic_DNA"/>
</dbReference>
<dbReference type="Proteomes" id="UP001626550">
    <property type="component" value="Unassembled WGS sequence"/>
</dbReference>
<evidence type="ECO:0000256" key="10">
    <source>
        <dbReference type="ARBA" id="ARBA00034099"/>
    </source>
</evidence>
<evidence type="ECO:0000256" key="4">
    <source>
        <dbReference type="ARBA" id="ARBA00023018"/>
    </source>
</evidence>
<dbReference type="Gene3D" id="2.70.170.10">
    <property type="entry name" value="Neurotransmitter-gated ion-channel ligand-binding domain"/>
    <property type="match status" value="1"/>
</dbReference>
<evidence type="ECO:0000259" key="11">
    <source>
        <dbReference type="Pfam" id="PF02931"/>
    </source>
</evidence>
<keyword evidence="3" id="KW-0812">Transmembrane</keyword>
<accession>A0ABD2PWX0</accession>
<evidence type="ECO:0000313" key="12">
    <source>
        <dbReference type="EMBL" id="KAL3311578.1"/>
    </source>
</evidence>
<protein>
    <recommendedName>
        <fullName evidence="11">Neurotransmitter-gated ion-channel ligand-binding domain-containing protein</fullName>
    </recommendedName>
</protein>
<keyword evidence="2" id="KW-1003">Cell membrane</keyword>
<keyword evidence="9" id="KW-0407">Ion channel</keyword>
<dbReference type="InterPro" id="IPR002394">
    <property type="entry name" value="Nicotinic_acetylcholine_rcpt"/>
</dbReference>
<evidence type="ECO:0000256" key="8">
    <source>
        <dbReference type="ARBA" id="ARBA00023286"/>
    </source>
</evidence>
<keyword evidence="13" id="KW-1185">Reference proteome</keyword>
<evidence type="ECO:0000256" key="2">
    <source>
        <dbReference type="ARBA" id="ARBA00022475"/>
    </source>
</evidence>
<keyword evidence="1" id="KW-0813">Transport</keyword>
<dbReference type="SUPFAM" id="SSF63712">
    <property type="entry name" value="Nicotinic receptor ligand binding domain-like"/>
    <property type="match status" value="1"/>
</dbReference>